<evidence type="ECO:0000256" key="3">
    <source>
        <dbReference type="ARBA" id="ARBA00023163"/>
    </source>
</evidence>
<accession>A0A934MI88</accession>
<evidence type="ECO:0000259" key="4">
    <source>
        <dbReference type="PROSITE" id="PS50949"/>
    </source>
</evidence>
<evidence type="ECO:0000256" key="2">
    <source>
        <dbReference type="ARBA" id="ARBA00023125"/>
    </source>
</evidence>
<keyword evidence="3" id="KW-0804">Transcription</keyword>
<keyword evidence="2" id="KW-0238">DNA-binding</keyword>
<keyword evidence="6" id="KW-1185">Reference proteome</keyword>
<dbReference type="InterPro" id="IPR000524">
    <property type="entry name" value="Tscrpt_reg_HTH_GntR"/>
</dbReference>
<dbReference type="PROSITE" id="PS50949">
    <property type="entry name" value="HTH_GNTR"/>
    <property type="match status" value="1"/>
</dbReference>
<protein>
    <submittedName>
        <fullName evidence="5">GntR family transcriptional regulator</fullName>
    </submittedName>
</protein>
<evidence type="ECO:0000313" key="6">
    <source>
        <dbReference type="Proteomes" id="UP000609531"/>
    </source>
</evidence>
<feature type="domain" description="HTH gntR-type" evidence="4">
    <location>
        <begin position="16"/>
        <end position="83"/>
    </location>
</feature>
<dbReference type="RefSeq" id="WP_198882813.1">
    <property type="nucleotide sequence ID" value="NZ_JAEKJA010000011.1"/>
</dbReference>
<dbReference type="InterPro" id="IPR011711">
    <property type="entry name" value="GntR_C"/>
</dbReference>
<dbReference type="CDD" id="cd07377">
    <property type="entry name" value="WHTH_GntR"/>
    <property type="match status" value="1"/>
</dbReference>
<comment type="caution">
    <text evidence="5">The sequence shown here is derived from an EMBL/GenBank/DDBJ whole genome shotgun (WGS) entry which is preliminary data.</text>
</comment>
<dbReference type="Pfam" id="PF07729">
    <property type="entry name" value="FCD"/>
    <property type="match status" value="1"/>
</dbReference>
<dbReference type="Gene3D" id="1.20.120.530">
    <property type="entry name" value="GntR ligand-binding domain-like"/>
    <property type="match status" value="1"/>
</dbReference>
<dbReference type="AlphaFoldDB" id="A0A934MI88"/>
<dbReference type="Gene3D" id="1.10.10.10">
    <property type="entry name" value="Winged helix-like DNA-binding domain superfamily/Winged helix DNA-binding domain"/>
    <property type="match status" value="1"/>
</dbReference>
<dbReference type="SUPFAM" id="SSF48008">
    <property type="entry name" value="GntR ligand-binding domain-like"/>
    <property type="match status" value="1"/>
</dbReference>
<sequence>MPSSLAPAATETKTGIALSEFVYAQLRREILSGVLRPNQALVEADLAERLMVSRMPVREGLLRLANDGLVESKRRRWTVHEHTQDEVRWIYEVRAALEAEAASLAALRASEEQRAVILETGQPHLFAKAPTRDIRFDANETFHGHIIAAAANPRIADTLARNVTYFNFRFALFSSQVELDESGEQHLEIAQAIAAANVERARQVAHDHVMHALRIIERAVE</sequence>
<name>A0A934MI88_9HYPH</name>
<evidence type="ECO:0000313" key="5">
    <source>
        <dbReference type="EMBL" id="MBJ3776921.1"/>
    </source>
</evidence>
<dbReference type="InterPro" id="IPR036390">
    <property type="entry name" value="WH_DNA-bd_sf"/>
</dbReference>
<dbReference type="InterPro" id="IPR036388">
    <property type="entry name" value="WH-like_DNA-bd_sf"/>
</dbReference>
<dbReference type="SUPFAM" id="SSF46785">
    <property type="entry name" value="Winged helix' DNA-binding domain"/>
    <property type="match status" value="1"/>
</dbReference>
<dbReference type="SMART" id="SM00895">
    <property type="entry name" value="FCD"/>
    <property type="match status" value="1"/>
</dbReference>
<evidence type="ECO:0000256" key="1">
    <source>
        <dbReference type="ARBA" id="ARBA00023015"/>
    </source>
</evidence>
<proteinExistence type="predicted"/>
<dbReference type="InterPro" id="IPR008920">
    <property type="entry name" value="TF_FadR/GntR_C"/>
</dbReference>
<dbReference type="EMBL" id="JAEKJA010000011">
    <property type="protein sequence ID" value="MBJ3776921.1"/>
    <property type="molecule type" value="Genomic_DNA"/>
</dbReference>
<dbReference type="Proteomes" id="UP000609531">
    <property type="component" value="Unassembled WGS sequence"/>
</dbReference>
<reference evidence="5" key="1">
    <citation type="submission" date="2020-12" db="EMBL/GenBank/DDBJ databases">
        <title>Bacterial taxonomy.</title>
        <authorList>
            <person name="Pan X."/>
        </authorList>
    </citation>
    <scope>NUCLEOTIDE SEQUENCE</scope>
    <source>
        <strain evidence="5">B2012</strain>
    </source>
</reference>
<organism evidence="5 6">
    <name type="scientific">Acuticoccus mangrovi</name>
    <dbReference type="NCBI Taxonomy" id="2796142"/>
    <lineage>
        <taxon>Bacteria</taxon>
        <taxon>Pseudomonadati</taxon>
        <taxon>Pseudomonadota</taxon>
        <taxon>Alphaproteobacteria</taxon>
        <taxon>Hyphomicrobiales</taxon>
        <taxon>Amorphaceae</taxon>
        <taxon>Acuticoccus</taxon>
    </lineage>
</organism>
<dbReference type="GO" id="GO:0003677">
    <property type="term" value="F:DNA binding"/>
    <property type="evidence" value="ECO:0007669"/>
    <property type="project" value="UniProtKB-KW"/>
</dbReference>
<dbReference type="PANTHER" id="PTHR43537">
    <property type="entry name" value="TRANSCRIPTIONAL REGULATOR, GNTR FAMILY"/>
    <property type="match status" value="1"/>
</dbReference>
<dbReference type="PANTHER" id="PTHR43537:SF24">
    <property type="entry name" value="GLUCONATE OPERON TRANSCRIPTIONAL REPRESSOR"/>
    <property type="match status" value="1"/>
</dbReference>
<dbReference type="GO" id="GO:0003700">
    <property type="term" value="F:DNA-binding transcription factor activity"/>
    <property type="evidence" value="ECO:0007669"/>
    <property type="project" value="InterPro"/>
</dbReference>
<keyword evidence="1" id="KW-0805">Transcription regulation</keyword>
<dbReference type="Pfam" id="PF00392">
    <property type="entry name" value="GntR"/>
    <property type="match status" value="1"/>
</dbReference>
<gene>
    <name evidence="5" type="ORF">JCR33_14540</name>
</gene>
<dbReference type="SMART" id="SM00345">
    <property type="entry name" value="HTH_GNTR"/>
    <property type="match status" value="1"/>
</dbReference>